<evidence type="ECO:0000256" key="10">
    <source>
        <dbReference type="RuleBase" id="RU004241"/>
    </source>
</evidence>
<dbReference type="PANTHER" id="PTHR31517">
    <property type="match status" value="1"/>
</dbReference>
<sequence>LYSFNATHPQNPLLDPRYASFLKNKCPRPISDTQDDPTLNLDVSSPSHLDNEYYLQFKNHRGLLTFDQTLFESPLTSKLVLNNVKYGSTWTHKFAAAMVHMGSIDILTGKKGEIR</sequence>
<dbReference type="InterPro" id="IPR000823">
    <property type="entry name" value="Peroxidase_pln"/>
</dbReference>
<dbReference type="Pfam" id="PF00141">
    <property type="entry name" value="peroxidase"/>
    <property type="match status" value="1"/>
</dbReference>
<evidence type="ECO:0000256" key="8">
    <source>
        <dbReference type="ARBA" id="ARBA00023002"/>
    </source>
</evidence>
<proteinExistence type="inferred from homology"/>
<feature type="domain" description="Plant heme peroxidase family profile" evidence="11">
    <location>
        <begin position="1"/>
        <end position="115"/>
    </location>
</feature>
<dbReference type="Gene3D" id="1.10.520.10">
    <property type="match status" value="1"/>
</dbReference>
<keyword evidence="5" id="KW-0575">Peroxidase</keyword>
<protein>
    <recommendedName>
        <fullName evidence="4">peroxidase</fullName>
        <ecNumber evidence="4">1.11.1.7</ecNumber>
    </recommendedName>
</protein>
<evidence type="ECO:0000256" key="3">
    <source>
        <dbReference type="ARBA" id="ARBA00001970"/>
    </source>
</evidence>
<dbReference type="SUPFAM" id="SSF48113">
    <property type="entry name" value="Heme-dependent peroxidases"/>
    <property type="match status" value="1"/>
</dbReference>
<evidence type="ECO:0000256" key="7">
    <source>
        <dbReference type="ARBA" id="ARBA00022723"/>
    </source>
</evidence>
<comment type="cofactor">
    <cofactor evidence="2">
        <name>Ca(2+)</name>
        <dbReference type="ChEBI" id="CHEBI:29108"/>
    </cofactor>
</comment>
<evidence type="ECO:0000256" key="6">
    <source>
        <dbReference type="ARBA" id="ARBA00022617"/>
    </source>
</evidence>
<dbReference type="PANTHER" id="PTHR31517:SF51">
    <property type="entry name" value="PEROXIDASE 55"/>
    <property type="match status" value="1"/>
</dbReference>
<keyword evidence="13" id="KW-1185">Reference proteome</keyword>
<dbReference type="PROSITE" id="PS50873">
    <property type="entry name" value="PEROXIDASE_4"/>
    <property type="match status" value="1"/>
</dbReference>
<evidence type="ECO:0000313" key="12">
    <source>
        <dbReference type="EMBL" id="MCD9638106.1"/>
    </source>
</evidence>
<reference evidence="12 13" key="1">
    <citation type="journal article" date="2021" name="BMC Genomics">
        <title>Datura genome reveals duplications of psychoactive alkaloid biosynthetic genes and high mutation rate following tissue culture.</title>
        <authorList>
            <person name="Rajewski A."/>
            <person name="Carter-House D."/>
            <person name="Stajich J."/>
            <person name="Litt A."/>
        </authorList>
    </citation>
    <scope>NUCLEOTIDE SEQUENCE [LARGE SCALE GENOMIC DNA]</scope>
    <source>
        <strain evidence="12">AR-01</strain>
    </source>
</reference>
<organism evidence="12 13">
    <name type="scientific">Datura stramonium</name>
    <name type="common">Jimsonweed</name>
    <name type="synonym">Common thornapple</name>
    <dbReference type="NCBI Taxonomy" id="4076"/>
    <lineage>
        <taxon>Eukaryota</taxon>
        <taxon>Viridiplantae</taxon>
        <taxon>Streptophyta</taxon>
        <taxon>Embryophyta</taxon>
        <taxon>Tracheophyta</taxon>
        <taxon>Spermatophyta</taxon>
        <taxon>Magnoliopsida</taxon>
        <taxon>eudicotyledons</taxon>
        <taxon>Gunneridae</taxon>
        <taxon>Pentapetalae</taxon>
        <taxon>asterids</taxon>
        <taxon>lamiids</taxon>
        <taxon>Solanales</taxon>
        <taxon>Solanaceae</taxon>
        <taxon>Solanoideae</taxon>
        <taxon>Datureae</taxon>
        <taxon>Datura</taxon>
    </lineage>
</organism>
<accession>A0ABS8UV82</accession>
<dbReference type="Gene3D" id="1.10.420.10">
    <property type="entry name" value="Peroxidase, domain 2"/>
    <property type="match status" value="1"/>
</dbReference>
<comment type="cofactor">
    <cofactor evidence="3">
        <name>heme b</name>
        <dbReference type="ChEBI" id="CHEBI:60344"/>
    </cofactor>
</comment>
<dbReference type="InterPro" id="IPR010255">
    <property type="entry name" value="Haem_peroxidase_sf"/>
</dbReference>
<dbReference type="PRINTS" id="PR00461">
    <property type="entry name" value="PLPEROXIDASE"/>
</dbReference>
<keyword evidence="8" id="KW-0560">Oxidoreductase</keyword>
<comment type="caution">
    <text evidence="12">The sequence shown here is derived from an EMBL/GenBank/DDBJ whole genome shotgun (WGS) entry which is preliminary data.</text>
</comment>
<dbReference type="EMBL" id="JACEIK010002619">
    <property type="protein sequence ID" value="MCD9638106.1"/>
    <property type="molecule type" value="Genomic_DNA"/>
</dbReference>
<name>A0ABS8UV82_DATST</name>
<dbReference type="Proteomes" id="UP000823775">
    <property type="component" value="Unassembled WGS sequence"/>
</dbReference>
<comment type="catalytic activity">
    <reaction evidence="1">
        <text>2 a phenolic donor + H2O2 = 2 a phenolic radical donor + 2 H2O</text>
        <dbReference type="Rhea" id="RHEA:56136"/>
        <dbReference type="ChEBI" id="CHEBI:15377"/>
        <dbReference type="ChEBI" id="CHEBI:16240"/>
        <dbReference type="ChEBI" id="CHEBI:139520"/>
        <dbReference type="ChEBI" id="CHEBI:139521"/>
        <dbReference type="EC" id="1.11.1.7"/>
    </reaction>
</comment>
<evidence type="ECO:0000256" key="9">
    <source>
        <dbReference type="ARBA" id="ARBA00023004"/>
    </source>
</evidence>
<evidence type="ECO:0000256" key="2">
    <source>
        <dbReference type="ARBA" id="ARBA00001913"/>
    </source>
</evidence>
<evidence type="ECO:0000256" key="4">
    <source>
        <dbReference type="ARBA" id="ARBA00012313"/>
    </source>
</evidence>
<gene>
    <name evidence="12" type="ORF">HAX54_021816</name>
</gene>
<feature type="non-terminal residue" evidence="12">
    <location>
        <position position="1"/>
    </location>
</feature>
<dbReference type="EC" id="1.11.1.7" evidence="4"/>
<comment type="similarity">
    <text evidence="10">Belongs to the peroxidase family.</text>
</comment>
<keyword evidence="7" id="KW-0479">Metal-binding</keyword>
<evidence type="ECO:0000256" key="1">
    <source>
        <dbReference type="ARBA" id="ARBA00000189"/>
    </source>
</evidence>
<dbReference type="InterPro" id="IPR002016">
    <property type="entry name" value="Haem_peroxidase"/>
</dbReference>
<keyword evidence="6" id="KW-0349">Heme</keyword>
<evidence type="ECO:0000259" key="11">
    <source>
        <dbReference type="PROSITE" id="PS50873"/>
    </source>
</evidence>
<evidence type="ECO:0000313" key="13">
    <source>
        <dbReference type="Proteomes" id="UP000823775"/>
    </source>
</evidence>
<evidence type="ECO:0000256" key="5">
    <source>
        <dbReference type="ARBA" id="ARBA00022559"/>
    </source>
</evidence>
<keyword evidence="9" id="KW-0408">Iron</keyword>